<protein>
    <submittedName>
        <fullName evidence="1">Nucleotide pyrophosphohydrolase</fullName>
    </submittedName>
</protein>
<proteinExistence type="predicted"/>
<sequence length="112" mass="13223">MDEIKELTDKVIQFRDDRNWKQFHNPKDLALSLSLETSELLENFQWKSSNEAVAEKREDMKEELADVLMYALLFAHEIGIDIKQAIEEKIQKNNEKYPVEKAYGVSKKYTEL</sequence>
<evidence type="ECO:0000313" key="2">
    <source>
        <dbReference type="Proteomes" id="UP000224076"/>
    </source>
</evidence>
<accession>A0A2B3TXV4</accession>
<dbReference type="GO" id="GO:0009143">
    <property type="term" value="P:nucleoside triphosphate catabolic process"/>
    <property type="evidence" value="ECO:0007669"/>
    <property type="project" value="InterPro"/>
</dbReference>
<organism evidence="1 2">
    <name type="scientific">Bacillus cereus</name>
    <dbReference type="NCBI Taxonomy" id="1396"/>
    <lineage>
        <taxon>Bacteria</taxon>
        <taxon>Bacillati</taxon>
        <taxon>Bacillota</taxon>
        <taxon>Bacilli</taxon>
        <taxon>Bacillales</taxon>
        <taxon>Bacillaceae</taxon>
        <taxon>Bacillus</taxon>
        <taxon>Bacillus cereus group</taxon>
    </lineage>
</organism>
<gene>
    <name evidence="1" type="ORF">COK86_22460</name>
</gene>
<dbReference type="PANTHER" id="PTHR46523:SF1">
    <property type="entry name" value="DCTP PYROPHOSPHATASE 1"/>
    <property type="match status" value="1"/>
</dbReference>
<dbReference type="Proteomes" id="UP000224076">
    <property type="component" value="Unassembled WGS sequence"/>
</dbReference>
<evidence type="ECO:0000313" key="1">
    <source>
        <dbReference type="EMBL" id="PFU39446.1"/>
    </source>
</evidence>
<dbReference type="RefSeq" id="WP_098666164.1">
    <property type="nucleotide sequence ID" value="NZ_NUXC01000034.1"/>
</dbReference>
<dbReference type="CDD" id="cd11537">
    <property type="entry name" value="NTP-PPase_RS21-C6_like"/>
    <property type="match status" value="1"/>
</dbReference>
<dbReference type="GO" id="GO:0047429">
    <property type="term" value="F:nucleoside triphosphate diphosphatase activity"/>
    <property type="evidence" value="ECO:0007669"/>
    <property type="project" value="InterPro"/>
</dbReference>
<dbReference type="SUPFAM" id="SSF101386">
    <property type="entry name" value="all-alpha NTP pyrophosphatases"/>
    <property type="match status" value="1"/>
</dbReference>
<dbReference type="AlphaFoldDB" id="A0A2B3TXV4"/>
<keyword evidence="1" id="KW-0378">Hydrolase</keyword>
<dbReference type="InterPro" id="IPR052555">
    <property type="entry name" value="dCTP_Pyrophosphatase"/>
</dbReference>
<dbReference type="Pfam" id="PF12643">
    <property type="entry name" value="MazG-like"/>
    <property type="match status" value="1"/>
</dbReference>
<comment type="caution">
    <text evidence="1">The sequence shown here is derived from an EMBL/GenBank/DDBJ whole genome shotgun (WGS) entry which is preliminary data.</text>
</comment>
<dbReference type="PIRSF" id="PIRSF029826">
    <property type="entry name" value="UCP029826_pph"/>
    <property type="match status" value="1"/>
</dbReference>
<dbReference type="EMBL" id="NVDG01000039">
    <property type="protein sequence ID" value="PFU39446.1"/>
    <property type="molecule type" value="Genomic_DNA"/>
</dbReference>
<reference evidence="1 2" key="1">
    <citation type="submission" date="2017-09" db="EMBL/GenBank/DDBJ databases">
        <title>Large-scale bioinformatics analysis of Bacillus genomes uncovers conserved roles of natural products in bacterial physiology.</title>
        <authorList>
            <consortium name="Agbiome Team Llc"/>
            <person name="Bleich R.M."/>
            <person name="Grubbs K.J."/>
            <person name="Santa Maria K.C."/>
            <person name="Allen S.E."/>
            <person name="Farag S."/>
            <person name="Shank E.A."/>
            <person name="Bowers A."/>
        </authorList>
    </citation>
    <scope>NUCLEOTIDE SEQUENCE [LARGE SCALE GENOMIC DNA]</scope>
    <source>
        <strain evidence="1 2">AFS061806</strain>
    </source>
</reference>
<dbReference type="PANTHER" id="PTHR46523">
    <property type="entry name" value="DCTP PYROPHOSPHATASE 1"/>
    <property type="match status" value="1"/>
</dbReference>
<dbReference type="Gene3D" id="1.10.287.1080">
    <property type="entry name" value="MazG-like"/>
    <property type="match status" value="1"/>
</dbReference>
<dbReference type="InterPro" id="IPR025984">
    <property type="entry name" value="DCTPP"/>
</dbReference>
<name>A0A2B3TXV4_BACCE</name>